<dbReference type="Pfam" id="PF01636">
    <property type="entry name" value="APH"/>
    <property type="match status" value="1"/>
</dbReference>
<dbReference type="RefSeq" id="WP_171701237.1">
    <property type="nucleotide sequence ID" value="NZ_JABFHI010000001.1"/>
</dbReference>
<dbReference type="Proteomes" id="UP000588806">
    <property type="component" value="Unassembled WGS sequence"/>
</dbReference>
<name>A0A7Y3TVG1_9GAMM</name>
<dbReference type="Gene3D" id="3.90.1200.10">
    <property type="match status" value="1"/>
</dbReference>
<feature type="domain" description="Aminoglycoside phosphotransferase" evidence="1">
    <location>
        <begin position="38"/>
        <end position="236"/>
    </location>
</feature>
<dbReference type="AlphaFoldDB" id="A0A7Y3TVG1"/>
<organism evidence="2 3">
    <name type="scientific">Vreelandella azerica</name>
    <dbReference type="NCBI Taxonomy" id="2732867"/>
    <lineage>
        <taxon>Bacteria</taxon>
        <taxon>Pseudomonadati</taxon>
        <taxon>Pseudomonadota</taxon>
        <taxon>Gammaproteobacteria</taxon>
        <taxon>Oceanospirillales</taxon>
        <taxon>Halomonadaceae</taxon>
        <taxon>Vreelandella</taxon>
    </lineage>
</organism>
<reference evidence="2 3" key="2">
    <citation type="submission" date="2020-06" db="EMBL/GenBank/DDBJ databases">
        <title>Halomonas songnenensis sp. nov., a moderately halophilic bacterium isolated from saline and alkaline soils.</title>
        <authorList>
            <person name="Jiang J."/>
            <person name="Pan Y."/>
        </authorList>
    </citation>
    <scope>NUCLEOTIDE SEQUENCE [LARGE SCALE GENOMIC DNA]</scope>
    <source>
        <strain evidence="2 3">TBZ9</strain>
    </source>
</reference>
<dbReference type="SUPFAM" id="SSF56112">
    <property type="entry name" value="Protein kinase-like (PK-like)"/>
    <property type="match status" value="1"/>
</dbReference>
<evidence type="ECO:0000259" key="1">
    <source>
        <dbReference type="Pfam" id="PF01636"/>
    </source>
</evidence>
<protein>
    <submittedName>
        <fullName evidence="2">Aminoglycoside phosphotransferase family protein</fullName>
    </submittedName>
</protein>
<proteinExistence type="predicted"/>
<gene>
    <name evidence="2" type="ORF">HLB35_01460</name>
</gene>
<dbReference type="InterPro" id="IPR011009">
    <property type="entry name" value="Kinase-like_dom_sf"/>
</dbReference>
<accession>A0A7Y3TVG1</accession>
<sequence>MSTSFEAQQQALAAQLKLAGIDYQYLSAMADTGLAHDHIWIHRTGDDWVARLPKQSQMDLGPADNLAYEAACYERASAGGHVPRLHGILPVSETLPRGGLVVDAIEGRLAQLPEDLPRIAETLASLHQLPLPKHTAPLLAPDDPWQAMREEVSRQAEWLNKADLNPDTIARVRDELDALPVTLPDSKRCLISFDTHPGNFLITQDGQAVLVDLEKCRYGLPGIDLAHTSLYTSTTWDVNSQAVLTHDQVIDFYRRWQARMGQSPSAQTLIACRRATWLWSLTWCAKWRAQHLHSKDAEHRGQDWSAELTDASVIAHVRDRVEHYLSPAAIEHVHNELLHLQTTL</sequence>
<evidence type="ECO:0000313" key="2">
    <source>
        <dbReference type="EMBL" id="NOG30770.1"/>
    </source>
</evidence>
<dbReference type="InterPro" id="IPR002575">
    <property type="entry name" value="Aminoglycoside_PTrfase"/>
</dbReference>
<comment type="caution">
    <text evidence="2">The sequence shown here is derived from an EMBL/GenBank/DDBJ whole genome shotgun (WGS) entry which is preliminary data.</text>
</comment>
<dbReference type="EMBL" id="JABFHI010000001">
    <property type="protein sequence ID" value="NOG30770.1"/>
    <property type="molecule type" value="Genomic_DNA"/>
</dbReference>
<keyword evidence="2" id="KW-0808">Transferase</keyword>
<keyword evidence="3" id="KW-1185">Reference proteome</keyword>
<evidence type="ECO:0000313" key="3">
    <source>
        <dbReference type="Proteomes" id="UP000588806"/>
    </source>
</evidence>
<reference evidence="2 3" key="1">
    <citation type="submission" date="2020-05" db="EMBL/GenBank/DDBJ databases">
        <authorList>
            <person name="Ruan W."/>
            <person name="Jeon C.O."/>
            <person name="Chun B.H."/>
        </authorList>
    </citation>
    <scope>NUCLEOTIDE SEQUENCE [LARGE SCALE GENOMIC DNA]</scope>
    <source>
        <strain evidence="2 3">TBZ9</strain>
    </source>
</reference>
<dbReference type="GO" id="GO:0016740">
    <property type="term" value="F:transferase activity"/>
    <property type="evidence" value="ECO:0007669"/>
    <property type="project" value="UniProtKB-KW"/>
</dbReference>